<sequence>MYIIAAMTWKEMLRKRVLLLTLLMTVAFLLGFWFIADTISMDLNVNETNGEKIIERFERGVFILILGFFFGSFVLAFLAIFSSFSVISGEAELGVMQALMPRPVPRWKWYAGRWLGYVTLGVLYAFILFAAILLITDYHATVPRQTGVLLQSFLLFSSVVPLLISISMLGSGIFSAIGNGVLMTMLYGGGWLGGMIEKVGGIMDLAVPVKNTLSNLSVLLSLMMPADAIQKKMVYVLFSYNEFKDHFIGNGSIFNLFIGGQVPSTAFVVYAQILTLIAFVVGMIRFNKRDL</sequence>
<feature type="transmembrane region" description="Helical" evidence="1">
    <location>
        <begin position="60"/>
        <end position="93"/>
    </location>
</feature>
<feature type="transmembrane region" description="Helical" evidence="1">
    <location>
        <begin position="267"/>
        <end position="286"/>
    </location>
</feature>
<keyword evidence="1" id="KW-1133">Transmembrane helix</keyword>
<evidence type="ECO:0000256" key="1">
    <source>
        <dbReference type="SAM" id="Phobius"/>
    </source>
</evidence>
<feature type="transmembrane region" description="Helical" evidence="1">
    <location>
        <begin position="176"/>
        <end position="196"/>
    </location>
</feature>
<dbReference type="PANTHER" id="PTHR43471">
    <property type="entry name" value="ABC TRANSPORTER PERMEASE"/>
    <property type="match status" value="1"/>
</dbReference>
<feature type="transmembrane region" description="Helical" evidence="1">
    <location>
        <begin position="148"/>
        <end position="169"/>
    </location>
</feature>
<gene>
    <name evidence="2" type="ORF">EDM21_00885</name>
</gene>
<keyword evidence="1" id="KW-0812">Transmembrane</keyword>
<name>A0A7X3FEP4_9BACL</name>
<proteinExistence type="predicted"/>
<keyword evidence="3" id="KW-1185">Reference proteome</keyword>
<evidence type="ECO:0000313" key="3">
    <source>
        <dbReference type="Proteomes" id="UP000490800"/>
    </source>
</evidence>
<dbReference type="AlphaFoldDB" id="A0A7X3FEP4"/>
<reference evidence="2 3" key="1">
    <citation type="journal article" date="2019" name="Microorganisms">
        <title>Paenibacillus lutrae sp. nov., A Chitinolytic Species Isolated from A River Otter in Castril Natural Park, Granada, Spain.</title>
        <authorList>
            <person name="Rodriguez M."/>
            <person name="Reina J.C."/>
            <person name="Bejar V."/>
            <person name="Llamas I."/>
        </authorList>
    </citation>
    <scope>NUCLEOTIDE SEQUENCE [LARGE SCALE GENOMIC DNA]</scope>
    <source>
        <strain evidence="2 3">N10</strain>
    </source>
</reference>
<dbReference type="Proteomes" id="UP000490800">
    <property type="component" value="Unassembled WGS sequence"/>
</dbReference>
<protein>
    <submittedName>
        <fullName evidence="2">ABC transporter permease subunit</fullName>
    </submittedName>
</protein>
<dbReference type="OrthoDB" id="5146022at2"/>
<feature type="transmembrane region" description="Helical" evidence="1">
    <location>
        <begin position="114"/>
        <end position="136"/>
    </location>
</feature>
<keyword evidence="1" id="KW-0472">Membrane</keyword>
<comment type="caution">
    <text evidence="2">The sequence shown here is derived from an EMBL/GenBank/DDBJ whole genome shotgun (WGS) entry which is preliminary data.</text>
</comment>
<dbReference type="Pfam" id="PF12679">
    <property type="entry name" value="ABC2_membrane_2"/>
    <property type="match status" value="1"/>
</dbReference>
<dbReference type="GO" id="GO:0140359">
    <property type="term" value="F:ABC-type transporter activity"/>
    <property type="evidence" value="ECO:0007669"/>
    <property type="project" value="InterPro"/>
</dbReference>
<accession>A0A7X3FEP4</accession>
<dbReference type="RefSeq" id="WP_157331994.1">
    <property type="nucleotide sequence ID" value="NZ_RHLK01000001.1"/>
</dbReference>
<evidence type="ECO:0000313" key="2">
    <source>
        <dbReference type="EMBL" id="MVO98111.1"/>
    </source>
</evidence>
<dbReference type="EMBL" id="RHLK01000001">
    <property type="protein sequence ID" value="MVO98111.1"/>
    <property type="molecule type" value="Genomic_DNA"/>
</dbReference>
<organism evidence="2 3">
    <name type="scientific">Paenibacillus lutrae</name>
    <dbReference type="NCBI Taxonomy" id="2078573"/>
    <lineage>
        <taxon>Bacteria</taxon>
        <taxon>Bacillati</taxon>
        <taxon>Bacillota</taxon>
        <taxon>Bacilli</taxon>
        <taxon>Bacillales</taxon>
        <taxon>Paenibacillaceae</taxon>
        <taxon>Paenibacillus</taxon>
    </lineage>
</organism>
<dbReference type="GO" id="GO:0005886">
    <property type="term" value="C:plasma membrane"/>
    <property type="evidence" value="ECO:0007669"/>
    <property type="project" value="UniProtKB-SubCell"/>
</dbReference>